<comment type="similarity">
    <text evidence="1">Belongs to the tubulin family.</text>
</comment>
<keyword evidence="2" id="KW-0493">Microtubule</keyword>
<proteinExistence type="inferred from homology"/>
<dbReference type="SUPFAM" id="SSF52490">
    <property type="entry name" value="Tubulin nucleotide-binding domain-like"/>
    <property type="match status" value="1"/>
</dbReference>
<dbReference type="STRING" id="4572.M8AP50"/>
<evidence type="ECO:0000256" key="3">
    <source>
        <dbReference type="ARBA" id="ARBA00022741"/>
    </source>
</evidence>
<sequence>MEFRFAEEQPPDDYVVDLAGFQVCHSLGGGTGSGMGTLLLVENADECMVLENEALYDICFRTLKLTTPSWYAEQCLCLSSREQGRQQGGGSGRSQETRELDTDLEKLYVADLRRRDGGTAIVKCLRCTRFVVLFILPCGNLACQICIDCGNLLVHYPVVVPFHVIVFPPSKCITMISHVVSTLFMRKQLD</sequence>
<dbReference type="eggNOG" id="KOG1375">
    <property type="taxonomic scope" value="Eukaryota"/>
</dbReference>
<evidence type="ECO:0000256" key="4">
    <source>
        <dbReference type="ARBA" id="ARBA00023134"/>
    </source>
</evidence>
<evidence type="ECO:0000313" key="5">
    <source>
        <dbReference type="EMBL" id="EMS62749.1"/>
    </source>
</evidence>
<dbReference type="InterPro" id="IPR000217">
    <property type="entry name" value="Tubulin"/>
</dbReference>
<evidence type="ECO:0000256" key="1">
    <source>
        <dbReference type="ARBA" id="ARBA00009636"/>
    </source>
</evidence>
<dbReference type="AlphaFoldDB" id="M8AP50"/>
<reference evidence="5" key="1">
    <citation type="journal article" date="2013" name="Nature">
        <title>Draft genome of the wheat A-genome progenitor Triticum urartu.</title>
        <authorList>
            <person name="Ling H.Q."/>
            <person name="Zhao S."/>
            <person name="Liu D."/>
            <person name="Wang J."/>
            <person name="Sun H."/>
            <person name="Zhang C."/>
            <person name="Fan H."/>
            <person name="Li D."/>
            <person name="Dong L."/>
            <person name="Tao Y."/>
            <person name="Gao C."/>
            <person name="Wu H."/>
            <person name="Li Y."/>
            <person name="Cui Y."/>
            <person name="Guo X."/>
            <person name="Zheng S."/>
            <person name="Wang B."/>
            <person name="Yu K."/>
            <person name="Liang Q."/>
            <person name="Yang W."/>
            <person name="Lou X."/>
            <person name="Chen J."/>
            <person name="Feng M."/>
            <person name="Jian J."/>
            <person name="Zhang X."/>
            <person name="Luo G."/>
            <person name="Jiang Y."/>
            <person name="Liu J."/>
            <person name="Wang Z."/>
            <person name="Sha Y."/>
            <person name="Zhang B."/>
            <person name="Wu H."/>
            <person name="Tang D."/>
            <person name="Shen Q."/>
            <person name="Xue P."/>
            <person name="Zou S."/>
            <person name="Wang X."/>
            <person name="Liu X."/>
            <person name="Wang F."/>
            <person name="Yang Y."/>
            <person name="An X."/>
            <person name="Dong Z."/>
            <person name="Zhang K."/>
            <person name="Zhang X."/>
            <person name="Luo M.C."/>
            <person name="Dvorak J."/>
            <person name="Tong Y."/>
            <person name="Wang J."/>
            <person name="Yang H."/>
            <person name="Li Z."/>
            <person name="Wang D."/>
            <person name="Zhang A."/>
            <person name="Wang J."/>
        </authorList>
    </citation>
    <scope>NUCLEOTIDE SEQUENCE</scope>
</reference>
<protein>
    <submittedName>
        <fullName evidence="5">Tubulin beta-1 chain</fullName>
    </submittedName>
</protein>
<dbReference type="GO" id="GO:0007017">
    <property type="term" value="P:microtubule-based process"/>
    <property type="evidence" value="ECO:0007669"/>
    <property type="project" value="InterPro"/>
</dbReference>
<name>M8AP50_TRIUA</name>
<accession>M8AP50</accession>
<dbReference type="Gene3D" id="3.40.50.1440">
    <property type="entry name" value="Tubulin/FtsZ, GTPase domain"/>
    <property type="match status" value="2"/>
</dbReference>
<keyword evidence="4" id="KW-0342">GTP-binding</keyword>
<dbReference type="PANTHER" id="PTHR11588">
    <property type="entry name" value="TUBULIN"/>
    <property type="match status" value="1"/>
</dbReference>
<dbReference type="InterPro" id="IPR017975">
    <property type="entry name" value="Tubulin_CS"/>
</dbReference>
<dbReference type="EMBL" id="KD077938">
    <property type="protein sequence ID" value="EMS62749.1"/>
    <property type="molecule type" value="Genomic_DNA"/>
</dbReference>
<dbReference type="PROSITE" id="PS00227">
    <property type="entry name" value="TUBULIN"/>
    <property type="match status" value="1"/>
</dbReference>
<dbReference type="InterPro" id="IPR036525">
    <property type="entry name" value="Tubulin/FtsZ_GTPase_sf"/>
</dbReference>
<dbReference type="GO" id="GO:0005525">
    <property type="term" value="F:GTP binding"/>
    <property type="evidence" value="ECO:0007669"/>
    <property type="project" value="UniProtKB-KW"/>
</dbReference>
<gene>
    <name evidence="5" type="ORF">TRIUR3_26861</name>
</gene>
<keyword evidence="3" id="KW-0547">Nucleotide-binding</keyword>
<dbReference type="GO" id="GO:0005874">
    <property type="term" value="C:microtubule"/>
    <property type="evidence" value="ECO:0007669"/>
    <property type="project" value="UniProtKB-KW"/>
</dbReference>
<evidence type="ECO:0000256" key="2">
    <source>
        <dbReference type="ARBA" id="ARBA00022701"/>
    </source>
</evidence>
<organism evidence="5">
    <name type="scientific">Triticum urartu</name>
    <name type="common">Red wild einkorn</name>
    <name type="synonym">Crithodium urartu</name>
    <dbReference type="NCBI Taxonomy" id="4572"/>
    <lineage>
        <taxon>Eukaryota</taxon>
        <taxon>Viridiplantae</taxon>
        <taxon>Streptophyta</taxon>
        <taxon>Embryophyta</taxon>
        <taxon>Tracheophyta</taxon>
        <taxon>Spermatophyta</taxon>
        <taxon>Magnoliopsida</taxon>
        <taxon>Liliopsida</taxon>
        <taxon>Poales</taxon>
        <taxon>Poaceae</taxon>
        <taxon>BOP clade</taxon>
        <taxon>Pooideae</taxon>
        <taxon>Triticodae</taxon>
        <taxon>Triticeae</taxon>
        <taxon>Triticinae</taxon>
        <taxon>Triticum</taxon>
    </lineage>
</organism>